<dbReference type="InterPro" id="IPR050426">
    <property type="entry name" value="Glycosyltransferase_28"/>
</dbReference>
<organism evidence="5 6">
    <name type="scientific">Rhizoctonia solani</name>
    <dbReference type="NCBI Taxonomy" id="456999"/>
    <lineage>
        <taxon>Eukaryota</taxon>
        <taxon>Fungi</taxon>
        <taxon>Dikarya</taxon>
        <taxon>Basidiomycota</taxon>
        <taxon>Agaricomycotina</taxon>
        <taxon>Agaricomycetes</taxon>
        <taxon>Cantharellales</taxon>
        <taxon>Ceratobasidiaceae</taxon>
        <taxon>Rhizoctonia</taxon>
    </lineage>
</organism>
<dbReference type="GO" id="GO:0016906">
    <property type="term" value="F:sterol 3-beta-glucosyltransferase activity"/>
    <property type="evidence" value="ECO:0007669"/>
    <property type="project" value="UniProtKB-ARBA"/>
</dbReference>
<dbReference type="Pfam" id="PF03033">
    <property type="entry name" value="Glyco_transf_28"/>
    <property type="match status" value="1"/>
</dbReference>
<dbReference type="EMBL" id="CAJMWT010002560">
    <property type="protein sequence ID" value="CAE6446853.1"/>
    <property type="molecule type" value="Genomic_DNA"/>
</dbReference>
<sequence>MNTGPSSSRRPSTSQSRSRRTPSNATLTNISMASSAYTGYSQAKSEDYPRGYKDWILPYAYDSPPYEQAGPYSQRHRVYHDSDDDTLVQSVTSFGSINPTLGTHTGLGVETSFHDNGRVSMAFSHAFDKPLPEVYGAPVQEVGIDESGFAYAPPMNVNIMIVGSRGDVQPYIALGQRLQQHGHTVRLSTHETFRKLVKDAGLRFFNIGGDPHELMSYMVRNPGLIPGFKSMTNGDIGKKQKMVAEILERCYLSCFESDDDTNAIFVADAIISNPPTFAHIHCAEALGIPLLLSFTMPWCPTAAFPHPLVNVLQNGNTEANVLNYYSYALVDLMTWQGLGRTINKFRTRRLGLQYLSSASAVGMIERCNIPWTYCLSPALVPKPNDWMNHIDVVGFYFLDLAKDYRPPRDLIDFLNAGHPPIYVGFGSIVLDDPKGLTNTILSGIAQAGVRAIISPGWGGLDEWMIKSAGPHIFALGNVPHDWLFQYVSAVCHHGGAGTTAAGLKCGKPTIIVPFFGDQPWWATQIAHRGAGPAPLDHKTLTPEIFSSAIRIALSPIALNAAREVGRMIMREDGAGKGVESFHRHLPLLNMKCDLAPNRVAVWYSAKHKLRLSAFAAQVLAEVGHIKLKKLKLHRSREYDPYVEAVDPVTGTIVPALRSLNDLGRGLVKVPTKPGRGIAQVARASTMAVQGTLQGAAEGVSNMPKLYGSEVREHKRVTGLGSGIAQGTKGLVLGIYDGISDFVTEPIKGFKQDGIYGGVGGLCVGTLNLAAKPAGGALQFVSKPIEGTVRSFAHKETGRDRIVARRAQGIVASELATLQERNEVIEAFVEYKAKRKRDRKGKGKAVA</sequence>
<feature type="domain" description="Glycosyltransferase family 28 N-terminal" evidence="3">
    <location>
        <begin position="159"/>
        <end position="305"/>
    </location>
</feature>
<feature type="domain" description="Erythromycin biosynthesis protein CIII-like C-terminal" evidence="4">
    <location>
        <begin position="475"/>
        <end position="557"/>
    </location>
</feature>
<proteinExistence type="predicted"/>
<dbReference type="FunFam" id="3.40.50.2000:FF:000009">
    <property type="entry name" value="Sterol 3-beta-glucosyltransferase UGT80A2"/>
    <property type="match status" value="1"/>
</dbReference>
<evidence type="ECO:0000256" key="2">
    <source>
        <dbReference type="SAM" id="MobiDB-lite"/>
    </source>
</evidence>
<dbReference type="PANTHER" id="PTHR48050">
    <property type="entry name" value="STEROL 3-BETA-GLUCOSYLTRANSFERASE"/>
    <property type="match status" value="1"/>
</dbReference>
<evidence type="ECO:0008006" key="7">
    <source>
        <dbReference type="Google" id="ProtNLM"/>
    </source>
</evidence>
<accession>A0A8H3B3D0</accession>
<dbReference type="AlphaFoldDB" id="A0A8H3B3D0"/>
<dbReference type="Pfam" id="PF06722">
    <property type="entry name" value="EryCIII-like_C"/>
    <property type="match status" value="1"/>
</dbReference>
<reference evidence="5" key="1">
    <citation type="submission" date="2021-01" db="EMBL/GenBank/DDBJ databases">
        <authorList>
            <person name="Kaushik A."/>
        </authorList>
    </citation>
    <scope>NUCLEOTIDE SEQUENCE</scope>
    <source>
        <strain evidence="5">AG2-2IIIB</strain>
    </source>
</reference>
<gene>
    <name evidence="5" type="ORF">RDB_LOCUS81950</name>
</gene>
<evidence type="ECO:0000259" key="3">
    <source>
        <dbReference type="Pfam" id="PF03033"/>
    </source>
</evidence>
<dbReference type="PANTHER" id="PTHR48050:SF13">
    <property type="entry name" value="STEROL 3-BETA-GLUCOSYLTRANSFERASE UGT80A2"/>
    <property type="match status" value="1"/>
</dbReference>
<dbReference type="SUPFAM" id="SSF53756">
    <property type="entry name" value="UDP-Glycosyltransferase/glycogen phosphorylase"/>
    <property type="match status" value="1"/>
</dbReference>
<evidence type="ECO:0000313" key="5">
    <source>
        <dbReference type="EMBL" id="CAE6446853.1"/>
    </source>
</evidence>
<evidence type="ECO:0000259" key="4">
    <source>
        <dbReference type="Pfam" id="PF06722"/>
    </source>
</evidence>
<protein>
    <recommendedName>
        <fullName evidence="7">Sterol 3-beta-glucosyltransferase UGT80B1</fullName>
    </recommendedName>
</protein>
<comment type="caution">
    <text evidence="5">The sequence shown here is derived from an EMBL/GenBank/DDBJ whole genome shotgun (WGS) entry which is preliminary data.</text>
</comment>
<name>A0A8H3B3D0_9AGAM</name>
<evidence type="ECO:0000313" key="6">
    <source>
        <dbReference type="Proteomes" id="UP000663843"/>
    </source>
</evidence>
<dbReference type="InterPro" id="IPR004276">
    <property type="entry name" value="GlycoTrans_28_N"/>
</dbReference>
<dbReference type="InterPro" id="IPR002213">
    <property type="entry name" value="UDP_glucos_trans"/>
</dbReference>
<dbReference type="Proteomes" id="UP000663843">
    <property type="component" value="Unassembled WGS sequence"/>
</dbReference>
<dbReference type="CDD" id="cd03784">
    <property type="entry name" value="GT1_Gtf-like"/>
    <property type="match status" value="1"/>
</dbReference>
<feature type="compositionally biased region" description="Low complexity" evidence="2">
    <location>
        <begin position="1"/>
        <end position="16"/>
    </location>
</feature>
<dbReference type="GO" id="GO:0005975">
    <property type="term" value="P:carbohydrate metabolic process"/>
    <property type="evidence" value="ECO:0007669"/>
    <property type="project" value="InterPro"/>
</dbReference>
<keyword evidence="1" id="KW-0808">Transferase</keyword>
<dbReference type="Gene3D" id="3.40.50.2000">
    <property type="entry name" value="Glycogen Phosphorylase B"/>
    <property type="match status" value="2"/>
</dbReference>
<feature type="region of interest" description="Disordered" evidence="2">
    <location>
        <begin position="1"/>
        <end position="31"/>
    </location>
</feature>
<dbReference type="InterPro" id="IPR010610">
    <property type="entry name" value="EryCIII-like_C"/>
</dbReference>
<evidence type="ECO:0000256" key="1">
    <source>
        <dbReference type="ARBA" id="ARBA00022679"/>
    </source>
</evidence>